<dbReference type="OrthoDB" id="9789797at2"/>
<name>A0A4S3MPN8_9RHOB</name>
<dbReference type="EMBL" id="SSND01000002">
    <property type="protein sequence ID" value="THD83725.1"/>
    <property type="molecule type" value="Genomic_DNA"/>
</dbReference>
<dbReference type="EC" id="2.4.99.12" evidence="3 8"/>
<dbReference type="GO" id="GO:0009245">
    <property type="term" value="P:lipid A biosynthetic process"/>
    <property type="evidence" value="ECO:0007669"/>
    <property type="project" value="TreeGrafter"/>
</dbReference>
<dbReference type="GO" id="GO:0009244">
    <property type="term" value="P:lipopolysaccharide core region biosynthetic process"/>
    <property type="evidence" value="ECO:0007669"/>
    <property type="project" value="UniProtKB-UniRule"/>
</dbReference>
<dbReference type="Pfam" id="PF04413">
    <property type="entry name" value="Glycos_transf_N"/>
    <property type="match status" value="1"/>
</dbReference>
<comment type="similarity">
    <text evidence="8">Belongs to the glycosyltransferase group 1 family.</text>
</comment>
<keyword evidence="12" id="KW-1185">Reference proteome</keyword>
<evidence type="ECO:0000256" key="9">
    <source>
        <dbReference type="SAM" id="MobiDB-lite"/>
    </source>
</evidence>
<dbReference type="UniPathway" id="UPA00958"/>
<evidence type="ECO:0000313" key="11">
    <source>
        <dbReference type="EMBL" id="THD83725.1"/>
    </source>
</evidence>
<evidence type="ECO:0000256" key="6">
    <source>
        <dbReference type="ARBA" id="ARBA00031445"/>
    </source>
</evidence>
<evidence type="ECO:0000313" key="12">
    <source>
        <dbReference type="Proteomes" id="UP000309450"/>
    </source>
</evidence>
<dbReference type="InterPro" id="IPR039901">
    <property type="entry name" value="Kdotransferase"/>
</dbReference>
<evidence type="ECO:0000256" key="3">
    <source>
        <dbReference type="ARBA" id="ARBA00012621"/>
    </source>
</evidence>
<dbReference type="Gene3D" id="3.40.50.11720">
    <property type="entry name" value="3-Deoxy-D-manno-octulosonic-acid transferase, N-terminal domain"/>
    <property type="match status" value="1"/>
</dbReference>
<protein>
    <recommendedName>
        <fullName evidence="4 8">3-deoxy-D-manno-octulosonic acid transferase</fullName>
        <shortName evidence="8">Kdo transferase</shortName>
        <ecNumber evidence="3 8">2.4.99.12</ecNumber>
    </recommendedName>
    <alternativeName>
        <fullName evidence="6 8">Lipid IV(A) 3-deoxy-D-manno-octulosonic acid transferase</fullName>
    </alternativeName>
</protein>
<dbReference type="PANTHER" id="PTHR42755">
    <property type="entry name" value="3-DEOXY-MANNO-OCTULOSONATE CYTIDYLYLTRANSFERASE"/>
    <property type="match status" value="1"/>
</dbReference>
<keyword evidence="8" id="KW-0472">Membrane</keyword>
<evidence type="ECO:0000259" key="10">
    <source>
        <dbReference type="Pfam" id="PF04413"/>
    </source>
</evidence>
<dbReference type="RefSeq" id="WP_136394618.1">
    <property type="nucleotide sequence ID" value="NZ_SSND01000002.1"/>
</dbReference>
<dbReference type="GO" id="GO:0005886">
    <property type="term" value="C:plasma membrane"/>
    <property type="evidence" value="ECO:0007669"/>
    <property type="project" value="UniProtKB-SubCell"/>
</dbReference>
<dbReference type="PANTHER" id="PTHR42755:SF1">
    <property type="entry name" value="3-DEOXY-D-MANNO-OCTULOSONIC ACID TRANSFERASE, MITOCHONDRIAL-RELATED"/>
    <property type="match status" value="1"/>
</dbReference>
<comment type="caution">
    <text evidence="11">The sequence shown here is derived from an EMBL/GenBank/DDBJ whole genome shotgun (WGS) entry which is preliminary data.</text>
</comment>
<proteinExistence type="inferred from homology"/>
<keyword evidence="8" id="KW-1003">Cell membrane</keyword>
<comment type="subcellular location">
    <subcellularLocation>
        <location evidence="8">Cell membrane</location>
    </subcellularLocation>
</comment>
<comment type="catalytic activity">
    <reaction evidence="7 8">
        <text>lipid IVA (E. coli) + CMP-3-deoxy-beta-D-manno-octulosonate = alpha-Kdo-(2-&gt;6)-lipid IVA (E. coli) + CMP + H(+)</text>
        <dbReference type="Rhea" id="RHEA:28066"/>
        <dbReference type="ChEBI" id="CHEBI:15378"/>
        <dbReference type="ChEBI" id="CHEBI:58603"/>
        <dbReference type="ChEBI" id="CHEBI:60364"/>
        <dbReference type="ChEBI" id="CHEBI:60377"/>
        <dbReference type="ChEBI" id="CHEBI:85987"/>
        <dbReference type="EC" id="2.4.99.12"/>
    </reaction>
</comment>
<feature type="region of interest" description="Disordered" evidence="9">
    <location>
        <begin position="1"/>
        <end position="27"/>
    </location>
</feature>
<dbReference type="Gene3D" id="3.40.50.2000">
    <property type="entry name" value="Glycogen Phosphorylase B"/>
    <property type="match status" value="1"/>
</dbReference>
<evidence type="ECO:0000256" key="7">
    <source>
        <dbReference type="ARBA" id="ARBA00049183"/>
    </source>
</evidence>
<dbReference type="InterPro" id="IPR038107">
    <property type="entry name" value="Glycos_transf_N_sf"/>
</dbReference>
<organism evidence="11 12">
    <name type="scientific">Aliigemmobacter aestuarii</name>
    <dbReference type="NCBI Taxonomy" id="1445661"/>
    <lineage>
        <taxon>Bacteria</taxon>
        <taxon>Pseudomonadati</taxon>
        <taxon>Pseudomonadota</taxon>
        <taxon>Alphaproteobacteria</taxon>
        <taxon>Rhodobacterales</taxon>
        <taxon>Paracoccaceae</taxon>
        <taxon>Aliigemmobacter</taxon>
    </lineage>
</organism>
<evidence type="ECO:0000256" key="8">
    <source>
        <dbReference type="RuleBase" id="RU365103"/>
    </source>
</evidence>
<evidence type="ECO:0000256" key="5">
    <source>
        <dbReference type="ARBA" id="ARBA00022679"/>
    </source>
</evidence>
<gene>
    <name evidence="11" type="ORF">E7811_10695</name>
</gene>
<sequence>MASRLGLRLNPLSRGRKAPPEAAVPPERPSGRLVWLHARDHVHLPAAAELARRIRDDDGHPVLLTFPAELAAEATSHIGILTATVPADQPGDARAFVDHWRPECAVIVGGELRAALLGELDRWRIPHAMINARAPALARGRDSWWPGTLRSVLARMRHVHVIDETAARAFLKAGANPAAVHVSGRLEEGSAALPCTEAERAALAHRWAARPVWLAADLPQDEETAVIEAHRHALRLAHRLLLIVMPRDPARVPALAERMETQERWAVARRSQEEEPDPETEVYIVENPSEYGLWYRLAPITFLGGSLSGTGCYRNPMEAAALGSAIIHGPRPGPWGVAFGRLGAARGARSVASASDLAEALADLLSPDRMARLAGAAWGVCSDGVEATERALSLVRHLLGEE</sequence>
<dbReference type="GO" id="GO:0043842">
    <property type="term" value="F:Kdo transferase activity"/>
    <property type="evidence" value="ECO:0007669"/>
    <property type="project" value="UniProtKB-EC"/>
</dbReference>
<evidence type="ECO:0000256" key="1">
    <source>
        <dbReference type="ARBA" id="ARBA00003394"/>
    </source>
</evidence>
<dbReference type="InterPro" id="IPR007507">
    <property type="entry name" value="Glycos_transf_N"/>
</dbReference>
<feature type="domain" description="3-deoxy-D-manno-octulosonic-acid transferase N-terminal" evidence="10">
    <location>
        <begin position="28"/>
        <end position="186"/>
    </location>
</feature>
<dbReference type="AlphaFoldDB" id="A0A4S3MPN8"/>
<keyword evidence="8" id="KW-0448">Lipopolysaccharide biosynthesis</keyword>
<dbReference type="Proteomes" id="UP000309450">
    <property type="component" value="Unassembled WGS sequence"/>
</dbReference>
<comment type="function">
    <text evidence="1 8">Involved in lipopolysaccharide (LPS) biosynthesis. Catalyzes the transfer of 3-deoxy-D-manno-octulosonate (Kdo) residue(s) from CMP-Kdo to lipid IV(A), the tetraacyldisaccharide-1,4'-bisphosphate precursor of lipid A.</text>
</comment>
<evidence type="ECO:0000256" key="4">
    <source>
        <dbReference type="ARBA" id="ARBA00019077"/>
    </source>
</evidence>
<reference evidence="11 12" key="1">
    <citation type="submission" date="2019-04" db="EMBL/GenBank/DDBJ databases">
        <title>Draft genome sequence of Gemmobacter aestuarii sp. nov.</title>
        <authorList>
            <person name="Hameed A."/>
            <person name="Lin S.-Y."/>
            <person name="Shahina M."/>
            <person name="Lai W.-A."/>
            <person name="Young C.-C."/>
        </authorList>
    </citation>
    <scope>NUCLEOTIDE SEQUENCE [LARGE SCALE GENOMIC DNA]</scope>
    <source>
        <strain evidence="11 12">CC-PW-75</strain>
    </source>
</reference>
<evidence type="ECO:0000256" key="2">
    <source>
        <dbReference type="ARBA" id="ARBA00004713"/>
    </source>
</evidence>
<keyword evidence="5 8" id="KW-0808">Transferase</keyword>
<accession>A0A4S3MPN8</accession>
<comment type="pathway">
    <text evidence="2 8">Bacterial outer membrane biogenesis; LPS core biosynthesis.</text>
</comment>